<evidence type="ECO:0000313" key="4">
    <source>
        <dbReference type="Proteomes" id="UP000002008"/>
    </source>
</evidence>
<dbReference type="NCBIfam" id="NF041131">
    <property type="entry name" value="RicT_YaaT_fam"/>
    <property type="match status" value="1"/>
</dbReference>
<dbReference type="InParanoid" id="A9WJ79"/>
<dbReference type="InterPro" id="IPR007557">
    <property type="entry name" value="PSP1_C"/>
</dbReference>
<feature type="compositionally biased region" description="Low complexity" evidence="1">
    <location>
        <begin position="370"/>
        <end position="379"/>
    </location>
</feature>
<feature type="compositionally biased region" description="Pro residues" evidence="1">
    <location>
        <begin position="321"/>
        <end position="339"/>
    </location>
</feature>
<dbReference type="HOGENOM" id="CLU_033149_2_9_0"/>
<gene>
    <name evidence="3" type="ordered locus">Caur_1126</name>
</gene>
<dbReference type="STRING" id="324602.Caur_1126"/>
<dbReference type="RefSeq" id="WP_012257012.1">
    <property type="nucleotide sequence ID" value="NC_010175.1"/>
</dbReference>
<proteinExistence type="predicted"/>
<dbReference type="FunCoup" id="A9WJ79">
    <property type="interactions" value="39"/>
</dbReference>
<dbReference type="PROSITE" id="PS51411">
    <property type="entry name" value="PSP1_C"/>
    <property type="match status" value="1"/>
</dbReference>
<keyword evidence="4" id="KW-1185">Reference proteome</keyword>
<evidence type="ECO:0000313" key="3">
    <source>
        <dbReference type="EMBL" id="ABY34356.1"/>
    </source>
</evidence>
<dbReference type="PANTHER" id="PTHR43830">
    <property type="entry name" value="PROTEIN PSP1"/>
    <property type="match status" value="1"/>
</dbReference>
<name>A9WJ79_CHLAA</name>
<dbReference type="eggNOG" id="COG1774">
    <property type="taxonomic scope" value="Bacteria"/>
</dbReference>
<evidence type="ECO:0000259" key="2">
    <source>
        <dbReference type="PROSITE" id="PS51411"/>
    </source>
</evidence>
<feature type="compositionally biased region" description="Basic and acidic residues" evidence="1">
    <location>
        <begin position="340"/>
        <end position="349"/>
    </location>
</feature>
<reference evidence="4" key="1">
    <citation type="journal article" date="2011" name="BMC Genomics">
        <title>Complete genome sequence of the filamentous anoxygenic phototrophic bacterium Chloroflexus aurantiacus.</title>
        <authorList>
            <person name="Tang K.H."/>
            <person name="Barry K."/>
            <person name="Chertkov O."/>
            <person name="Dalin E."/>
            <person name="Han C.S."/>
            <person name="Hauser L.J."/>
            <person name="Honchak B.M."/>
            <person name="Karbach L.E."/>
            <person name="Land M.L."/>
            <person name="Lapidus A."/>
            <person name="Larimer F.W."/>
            <person name="Mikhailova N."/>
            <person name="Pitluck S."/>
            <person name="Pierson B.K."/>
            <person name="Blankenship R.E."/>
        </authorList>
    </citation>
    <scope>NUCLEOTIDE SEQUENCE [LARGE SCALE GENOMIC DNA]</scope>
    <source>
        <strain evidence="4">ATCC 29366 / DSM 635 / J-10-fl</strain>
    </source>
</reference>
<dbReference type="PANTHER" id="PTHR43830:SF3">
    <property type="entry name" value="PROTEIN PSP1"/>
    <property type="match status" value="1"/>
</dbReference>
<feature type="compositionally biased region" description="Basic and acidic residues" evidence="1">
    <location>
        <begin position="357"/>
        <end position="369"/>
    </location>
</feature>
<dbReference type="PATRIC" id="fig|324602.8.peg.1288"/>
<dbReference type="Pfam" id="PF04468">
    <property type="entry name" value="PSP1"/>
    <property type="match status" value="1"/>
</dbReference>
<protein>
    <submittedName>
        <fullName evidence="3">PSP1 domain protein</fullName>
    </submittedName>
</protein>
<sequence length="415" mass="46175">MPVVVGIRFKDSGKIYYFDPRDLELRVGDQVIVETVRGFELAKVAFERREVGDDEIVGELKPVVRRAEASDLMRMAELQQYHAEALARCAEKVQEHGLPMKLVKAEYSFDGSRLTFYFTADQRVDFRQLVRDLARTFKTRIELRQIGPRDEAKMLGGIGPCGRILCCTSFLPDYARVTIKMAKDQDLPLNPSKISGVCGRLLCCLSYEHEQYLEMRAQLPKRGSWVMTPDGPGEVIGQNVLKQQVLVQLASSGMIETYDLSQITLATEQVAALARARAAEGITPVSPAKPDRGERRMLRDEIDAFDWSDDLSLLEDEDVLPSPPPAPVLPPASVLPPPVESKRDTEQKPTPKSRPNRRNDQPMKAKAEAATKPAKTSASQQPATASKATPARDAAEKATPPAGNSAGRRRRRRRN</sequence>
<evidence type="ECO:0000256" key="1">
    <source>
        <dbReference type="SAM" id="MobiDB-lite"/>
    </source>
</evidence>
<dbReference type="Proteomes" id="UP000002008">
    <property type="component" value="Chromosome"/>
</dbReference>
<dbReference type="eggNOG" id="COG3170">
    <property type="taxonomic scope" value="Bacteria"/>
</dbReference>
<dbReference type="GO" id="GO:0005737">
    <property type="term" value="C:cytoplasm"/>
    <property type="evidence" value="ECO:0000318"/>
    <property type="project" value="GO_Central"/>
</dbReference>
<dbReference type="GO" id="GO:0003729">
    <property type="term" value="F:mRNA binding"/>
    <property type="evidence" value="ECO:0000318"/>
    <property type="project" value="GO_Central"/>
</dbReference>
<dbReference type="KEGG" id="cau:Caur_1126"/>
<dbReference type="InterPro" id="IPR047767">
    <property type="entry name" value="PSP1-like"/>
</dbReference>
<accession>A9WJ79</accession>
<dbReference type="EMBL" id="CP000909">
    <property type="protein sequence ID" value="ABY34356.1"/>
    <property type="molecule type" value="Genomic_DNA"/>
</dbReference>
<organism evidence="3 4">
    <name type="scientific">Chloroflexus aurantiacus (strain ATCC 29366 / DSM 635 / J-10-fl)</name>
    <dbReference type="NCBI Taxonomy" id="324602"/>
    <lineage>
        <taxon>Bacteria</taxon>
        <taxon>Bacillati</taxon>
        <taxon>Chloroflexota</taxon>
        <taxon>Chloroflexia</taxon>
        <taxon>Chloroflexales</taxon>
        <taxon>Chloroflexineae</taxon>
        <taxon>Chloroflexaceae</taxon>
        <taxon>Chloroflexus</taxon>
    </lineage>
</organism>
<dbReference type="AlphaFoldDB" id="A9WJ79"/>
<feature type="domain" description="PSP1 C-terminal" evidence="2">
    <location>
        <begin position="61"/>
        <end position="146"/>
    </location>
</feature>
<dbReference type="EnsemblBacteria" id="ABY34356">
    <property type="protein sequence ID" value="ABY34356"/>
    <property type="gene ID" value="Caur_1126"/>
</dbReference>
<feature type="region of interest" description="Disordered" evidence="1">
    <location>
        <begin position="315"/>
        <end position="415"/>
    </location>
</feature>